<dbReference type="AlphaFoldDB" id="A0A0A2A7V0"/>
<dbReference type="RefSeq" id="WP_052044263.1">
    <property type="nucleotide sequence ID" value="NZ_CP138951.1"/>
</dbReference>
<feature type="domain" description="Bacterial type II secretion system protein E" evidence="5">
    <location>
        <begin position="191"/>
        <end position="581"/>
    </location>
</feature>
<organism evidence="6 7">
    <name type="scientific">Prochlorococcus marinus str. MIT 9302</name>
    <dbReference type="NCBI Taxonomy" id="74545"/>
    <lineage>
        <taxon>Bacteria</taxon>
        <taxon>Bacillati</taxon>
        <taxon>Cyanobacteriota</taxon>
        <taxon>Cyanophyceae</taxon>
        <taxon>Synechococcales</taxon>
        <taxon>Prochlorococcaceae</taxon>
        <taxon>Prochlorococcus</taxon>
    </lineage>
</organism>
<dbReference type="PANTHER" id="PTHR30258:SF2">
    <property type="entry name" value="COMG OPERON PROTEIN 1"/>
    <property type="match status" value="1"/>
</dbReference>
<dbReference type="GO" id="GO:0005886">
    <property type="term" value="C:plasma membrane"/>
    <property type="evidence" value="ECO:0007669"/>
    <property type="project" value="TreeGrafter"/>
</dbReference>
<dbReference type="GO" id="GO:0005524">
    <property type="term" value="F:ATP binding"/>
    <property type="evidence" value="ECO:0007669"/>
    <property type="project" value="UniProtKB-KW"/>
</dbReference>
<dbReference type="SUPFAM" id="SSF52540">
    <property type="entry name" value="P-loop containing nucleoside triphosphate hydrolases"/>
    <property type="match status" value="1"/>
</dbReference>
<dbReference type="STRING" id="74545.EU96_1364"/>
<name>A0A0A2A7V0_PROMR</name>
<accession>A0A0A2A7V0</accession>
<evidence type="ECO:0000313" key="6">
    <source>
        <dbReference type="EMBL" id="KGF97650.1"/>
    </source>
</evidence>
<evidence type="ECO:0000256" key="4">
    <source>
        <dbReference type="SAM" id="MobiDB-lite"/>
    </source>
</evidence>
<dbReference type="PANTHER" id="PTHR30258">
    <property type="entry name" value="TYPE II SECRETION SYSTEM PROTEIN GSPE-RELATED"/>
    <property type="match status" value="1"/>
</dbReference>
<feature type="region of interest" description="Disordered" evidence="4">
    <location>
        <begin position="112"/>
        <end position="136"/>
    </location>
</feature>
<evidence type="ECO:0000313" key="7">
    <source>
        <dbReference type="Proteomes" id="UP000030445"/>
    </source>
</evidence>
<dbReference type="Pfam" id="PF00437">
    <property type="entry name" value="T2SSE"/>
    <property type="match status" value="1"/>
</dbReference>
<evidence type="ECO:0000256" key="2">
    <source>
        <dbReference type="ARBA" id="ARBA00022741"/>
    </source>
</evidence>
<dbReference type="Proteomes" id="UP000030445">
    <property type="component" value="Unassembled WGS sequence"/>
</dbReference>
<dbReference type="Gene3D" id="3.30.450.90">
    <property type="match status" value="1"/>
</dbReference>
<sequence length="592" mass="66575">MVSSKPKSGSLPINREEIEEILTKQICESIGAILVSFNESTITLGAMNPVYSEVKKISGLLKNKFNRTIEVNTISAEEFEKWFNVDSNKKSFVEKDTLNKINNSVIEKKDLNDTQTQLKEKSDNKIENKKPDELTPLKSEQKPKTILNELIEKSKLETNDVFEFDFFEDEDEDEEEENSEIIEDSELLATNDPVVAAVGSILSACGRLKASDIHVEPMEDKMRIRYRIDGVLKEIYSLPKGKSKAISSRLKVMSKLDIAEKRLPQDGRIRCSINKEISDFRVSTLPGKWGEKIVLRSLQSDTSMLDLQKLITYSNELNQVREMGASPYGIFIVVGPTGSGKSTTLFSILNERNTPDVNISTVEDPVEYTLNGVHQVQVIREKGLDFSRALRSLMRQDPDIILVGETRDKETAQTAMEAALTGHMVFTTLHANDTATAITRLAEMGCPPYLVGSSVIGVMAQRLIRKVCVNCCETVKADPDKHQSYINYGINEFRVAKVIDLKDNDYNSQNTCNVCNGTGYKGRLGIYEVMKVNDSIRELIMKSSTADVIREHSYKNGVKSLLMYGMDLVRDKLTTIDEVERVCLLEEETDDN</sequence>
<evidence type="ECO:0000256" key="3">
    <source>
        <dbReference type="ARBA" id="ARBA00022840"/>
    </source>
</evidence>
<keyword evidence="2" id="KW-0547">Nucleotide-binding</keyword>
<dbReference type="InterPro" id="IPR001482">
    <property type="entry name" value="T2SS/T4SS_dom"/>
</dbReference>
<dbReference type="InterPro" id="IPR027417">
    <property type="entry name" value="P-loop_NTPase"/>
</dbReference>
<dbReference type="CDD" id="cd01129">
    <property type="entry name" value="PulE-GspE-like"/>
    <property type="match status" value="1"/>
</dbReference>
<dbReference type="Gene3D" id="3.40.50.300">
    <property type="entry name" value="P-loop containing nucleotide triphosphate hydrolases"/>
    <property type="match status" value="1"/>
</dbReference>
<dbReference type="eggNOG" id="COG2804">
    <property type="taxonomic scope" value="Bacteria"/>
</dbReference>
<keyword evidence="3" id="KW-0067">ATP-binding</keyword>
<evidence type="ECO:0000256" key="1">
    <source>
        <dbReference type="ARBA" id="ARBA00006611"/>
    </source>
</evidence>
<evidence type="ECO:0000259" key="5">
    <source>
        <dbReference type="Pfam" id="PF00437"/>
    </source>
</evidence>
<dbReference type="GO" id="GO:0016887">
    <property type="term" value="F:ATP hydrolysis activity"/>
    <property type="evidence" value="ECO:0007669"/>
    <property type="project" value="TreeGrafter"/>
</dbReference>
<protein>
    <submittedName>
        <fullName evidence="6">Type IV fimbrial assembly</fullName>
    </submittedName>
</protein>
<dbReference type="EMBL" id="JNAM01000010">
    <property type="protein sequence ID" value="KGF97650.1"/>
    <property type="molecule type" value="Genomic_DNA"/>
</dbReference>
<reference evidence="7" key="1">
    <citation type="journal article" date="2014" name="Sci. Data">
        <title>Genomes of diverse isolates of the marine cyanobacterium Prochlorococcus.</title>
        <authorList>
            <person name="Biller S."/>
            <person name="Berube P."/>
            <person name="Thompson J."/>
            <person name="Kelly L."/>
            <person name="Roggensack S."/>
            <person name="Awad L."/>
            <person name="Roache-Johnson K."/>
            <person name="Ding H."/>
            <person name="Giovannoni S.J."/>
            <person name="Moore L.R."/>
            <person name="Chisholm S.W."/>
        </authorList>
    </citation>
    <scope>NUCLEOTIDE SEQUENCE [LARGE SCALE GENOMIC DNA]</scope>
    <source>
        <strain evidence="7">MIT 9302</strain>
    </source>
</reference>
<dbReference type="OrthoDB" id="568371at2"/>
<comment type="caution">
    <text evidence="6">The sequence shown here is derived from an EMBL/GenBank/DDBJ whole genome shotgun (WGS) entry which is preliminary data.</text>
</comment>
<gene>
    <name evidence="6" type="ORF">EU96_1364</name>
</gene>
<comment type="similarity">
    <text evidence="1">Belongs to the GSP E family.</text>
</comment>
<proteinExistence type="inferred from homology"/>